<dbReference type="InterPro" id="IPR042099">
    <property type="entry name" value="ANL_N_sf"/>
</dbReference>
<dbReference type="Gene3D" id="3.30.300.30">
    <property type="match status" value="1"/>
</dbReference>
<feature type="region of interest" description="Disordered" evidence="7">
    <location>
        <begin position="492"/>
        <end position="570"/>
    </location>
</feature>
<dbReference type="PRINTS" id="PR00080">
    <property type="entry name" value="SDRFAMILY"/>
</dbReference>
<evidence type="ECO:0000256" key="3">
    <source>
        <dbReference type="ARBA" id="ARBA00022553"/>
    </source>
</evidence>
<dbReference type="Gene3D" id="3.90.640.10">
    <property type="entry name" value="Actin, Chain A, domain 4"/>
    <property type="match status" value="1"/>
</dbReference>
<evidence type="ECO:0000256" key="7">
    <source>
        <dbReference type="SAM" id="MobiDB-lite"/>
    </source>
</evidence>
<dbReference type="FunFam" id="3.30.420.40:FF:000171">
    <property type="entry name" value="Heat shock 70 kDa protein 4"/>
    <property type="match status" value="1"/>
</dbReference>
<dbReference type="SUPFAM" id="SSF100920">
    <property type="entry name" value="Heat shock protein 70kD (HSP70), peptide-binding domain"/>
    <property type="match status" value="1"/>
</dbReference>
<dbReference type="CDD" id="cd05930">
    <property type="entry name" value="A_NRPS"/>
    <property type="match status" value="1"/>
</dbReference>
<dbReference type="InterPro" id="IPR045851">
    <property type="entry name" value="AMP-bd_C_sf"/>
</dbReference>
<dbReference type="SUPFAM" id="SSF100934">
    <property type="entry name" value="Heat shock protein 70kD (HSP70), C-terminal subdomain"/>
    <property type="match status" value="1"/>
</dbReference>
<evidence type="ECO:0000256" key="1">
    <source>
        <dbReference type="ARBA" id="ARBA00007381"/>
    </source>
</evidence>
<comment type="similarity">
    <text evidence="1">Belongs to the heat shock protein 70 family.</text>
</comment>
<dbReference type="SUPFAM" id="SSF47336">
    <property type="entry name" value="ACP-like"/>
    <property type="match status" value="1"/>
</dbReference>
<dbReference type="PROSITE" id="PS50075">
    <property type="entry name" value="CARRIER"/>
    <property type="match status" value="1"/>
</dbReference>
<dbReference type="Proteomes" id="UP000694844">
    <property type="component" value="Chromosome 3"/>
</dbReference>
<dbReference type="Pfam" id="PF00550">
    <property type="entry name" value="PP-binding"/>
    <property type="match status" value="1"/>
</dbReference>
<keyword evidence="3" id="KW-0597">Phosphoprotein</keyword>
<dbReference type="FunFam" id="3.90.640.10:FF:000004">
    <property type="entry name" value="Heat shock 70 kDa protein 4"/>
    <property type="match status" value="1"/>
</dbReference>
<evidence type="ECO:0000259" key="8">
    <source>
        <dbReference type="PROSITE" id="PS50075"/>
    </source>
</evidence>
<dbReference type="InterPro" id="IPR029047">
    <property type="entry name" value="HSP70_peptide-bd_sf"/>
</dbReference>
<dbReference type="Pfam" id="PF00106">
    <property type="entry name" value="adh_short"/>
    <property type="match status" value="1"/>
</dbReference>
<dbReference type="Pfam" id="PF07993">
    <property type="entry name" value="NAD_binding_4"/>
    <property type="match status" value="1"/>
</dbReference>
<dbReference type="NCBIfam" id="TIGR01746">
    <property type="entry name" value="Thioester-redct"/>
    <property type="match status" value="1"/>
</dbReference>
<feature type="compositionally biased region" description="Basic and acidic residues" evidence="7">
    <location>
        <begin position="538"/>
        <end position="565"/>
    </location>
</feature>
<dbReference type="SUPFAM" id="SSF53067">
    <property type="entry name" value="Actin-like ATPase domain"/>
    <property type="match status" value="2"/>
</dbReference>
<name>A0A8B8D1Z3_CRAVI</name>
<keyword evidence="2" id="KW-0596">Phosphopantetheine</keyword>
<feature type="domain" description="Carrier" evidence="8">
    <location>
        <begin position="1227"/>
        <end position="1302"/>
    </location>
</feature>
<dbReference type="PROSITE" id="PS00455">
    <property type="entry name" value="AMP_BINDING"/>
    <property type="match status" value="1"/>
</dbReference>
<dbReference type="CDD" id="cd05235">
    <property type="entry name" value="SDR_e1"/>
    <property type="match status" value="1"/>
</dbReference>
<keyword evidence="9" id="KW-1185">Reference proteome</keyword>
<dbReference type="Gene3D" id="3.40.50.720">
    <property type="entry name" value="NAD(P)-binding Rossmann-like Domain"/>
    <property type="match status" value="2"/>
</dbReference>
<dbReference type="InterPro" id="IPR025110">
    <property type="entry name" value="AMP-bd_C"/>
</dbReference>
<evidence type="ECO:0000256" key="4">
    <source>
        <dbReference type="ARBA" id="ARBA00022741"/>
    </source>
</evidence>
<dbReference type="InterPro" id="IPR036736">
    <property type="entry name" value="ACP-like_sf"/>
</dbReference>
<dbReference type="InterPro" id="IPR010080">
    <property type="entry name" value="Thioester_reductase-like_dom"/>
</dbReference>
<dbReference type="Gene3D" id="1.20.1270.10">
    <property type="match status" value="1"/>
</dbReference>
<keyword evidence="6" id="KW-0560">Oxidoreductase</keyword>
<evidence type="ECO:0000256" key="2">
    <source>
        <dbReference type="ARBA" id="ARBA00022450"/>
    </source>
</evidence>
<dbReference type="InterPro" id="IPR009081">
    <property type="entry name" value="PP-bd_ACP"/>
</dbReference>
<dbReference type="CDD" id="cd10228">
    <property type="entry name" value="ASKHA_NBD_HSP70_HSPA4_like"/>
    <property type="match status" value="1"/>
</dbReference>
<dbReference type="InterPro" id="IPR020806">
    <property type="entry name" value="PKS_PP-bd"/>
</dbReference>
<dbReference type="Gene3D" id="3.40.50.12780">
    <property type="entry name" value="N-terminal domain of ligase-like"/>
    <property type="match status" value="1"/>
</dbReference>
<dbReference type="Pfam" id="PF00012">
    <property type="entry name" value="HSP70"/>
    <property type="match status" value="1"/>
</dbReference>
<dbReference type="FunFam" id="3.40.50.980:FF:000001">
    <property type="entry name" value="Non-ribosomal peptide synthetase"/>
    <property type="match status" value="1"/>
</dbReference>
<dbReference type="Gene3D" id="1.10.1200.10">
    <property type="entry name" value="ACP-like"/>
    <property type="match status" value="1"/>
</dbReference>
<dbReference type="GeneID" id="111123833"/>
<dbReference type="InterPro" id="IPR020904">
    <property type="entry name" value="Sc_DH/Rdtase_CS"/>
</dbReference>
<dbReference type="PANTHER" id="PTHR44845:SF6">
    <property type="entry name" value="BETA-ALANINE-ACTIVATING ENZYME"/>
    <property type="match status" value="1"/>
</dbReference>
<evidence type="ECO:0000313" key="10">
    <source>
        <dbReference type="RefSeq" id="XP_022322167.1"/>
    </source>
</evidence>
<dbReference type="RefSeq" id="XP_022322167.1">
    <property type="nucleotide sequence ID" value="XM_022466459.1"/>
</dbReference>
<dbReference type="GO" id="GO:0016616">
    <property type="term" value="F:oxidoreductase activity, acting on the CH-OH group of donors, NAD or NADP as acceptor"/>
    <property type="evidence" value="ECO:0007669"/>
    <property type="project" value="UniProtKB-ARBA"/>
</dbReference>
<dbReference type="FunFam" id="3.30.420.40:FF:000495">
    <property type="entry name" value="Heat shock protein 4b"/>
    <property type="match status" value="1"/>
</dbReference>
<keyword evidence="5" id="KW-0067">ATP-binding</keyword>
<dbReference type="PROSITE" id="PS00061">
    <property type="entry name" value="ADH_SHORT"/>
    <property type="match status" value="1"/>
</dbReference>
<dbReference type="GO" id="GO:0031177">
    <property type="term" value="F:phosphopantetheine binding"/>
    <property type="evidence" value="ECO:0007669"/>
    <property type="project" value="InterPro"/>
</dbReference>
<dbReference type="SUPFAM" id="SSF51735">
    <property type="entry name" value="NAD(P)-binding Rossmann-fold domains"/>
    <property type="match status" value="2"/>
</dbReference>
<dbReference type="InterPro" id="IPR043129">
    <property type="entry name" value="ATPase_NBD"/>
</dbReference>
<dbReference type="PRINTS" id="PR00081">
    <property type="entry name" value="GDHRDH"/>
</dbReference>
<dbReference type="InterPro" id="IPR029048">
    <property type="entry name" value="HSP70_C_sf"/>
</dbReference>
<dbReference type="GO" id="GO:0140662">
    <property type="term" value="F:ATP-dependent protein folding chaperone"/>
    <property type="evidence" value="ECO:0007669"/>
    <property type="project" value="InterPro"/>
</dbReference>
<dbReference type="GO" id="GO:0005524">
    <property type="term" value="F:ATP binding"/>
    <property type="evidence" value="ECO:0007669"/>
    <property type="project" value="UniProtKB-KW"/>
</dbReference>
<dbReference type="FunFam" id="3.40.50.720:FF:000047">
    <property type="entry name" value="NADP-dependent L-serine/L-allo-threonine dehydrogenase"/>
    <property type="match status" value="1"/>
</dbReference>
<dbReference type="SMART" id="SM00823">
    <property type="entry name" value="PKS_PP"/>
    <property type="match status" value="1"/>
</dbReference>
<accession>A0A8B8D1Z3</accession>
<reference evidence="10" key="1">
    <citation type="submission" date="2025-08" db="UniProtKB">
        <authorList>
            <consortium name="RefSeq"/>
        </authorList>
    </citation>
    <scope>IDENTIFICATION</scope>
    <source>
        <tissue evidence="10">Whole sample</tissue>
    </source>
</reference>
<organism evidence="9 10">
    <name type="scientific">Crassostrea virginica</name>
    <name type="common">Eastern oyster</name>
    <dbReference type="NCBI Taxonomy" id="6565"/>
    <lineage>
        <taxon>Eukaryota</taxon>
        <taxon>Metazoa</taxon>
        <taxon>Spiralia</taxon>
        <taxon>Lophotrochozoa</taxon>
        <taxon>Mollusca</taxon>
        <taxon>Bivalvia</taxon>
        <taxon>Autobranchia</taxon>
        <taxon>Pteriomorphia</taxon>
        <taxon>Ostreida</taxon>
        <taxon>Ostreoidea</taxon>
        <taxon>Ostreidae</taxon>
        <taxon>Crassostrea</taxon>
    </lineage>
</organism>
<dbReference type="InterPro" id="IPR000873">
    <property type="entry name" value="AMP-dep_synth/lig_dom"/>
</dbReference>
<dbReference type="Gene3D" id="2.60.34.10">
    <property type="entry name" value="Substrate Binding Domain Of DNAk, Chain A, domain 1"/>
    <property type="match status" value="1"/>
</dbReference>
<evidence type="ECO:0000256" key="5">
    <source>
        <dbReference type="ARBA" id="ARBA00022840"/>
    </source>
</evidence>
<feature type="compositionally biased region" description="Polar residues" evidence="7">
    <location>
        <begin position="524"/>
        <end position="537"/>
    </location>
</feature>
<dbReference type="InterPro" id="IPR002347">
    <property type="entry name" value="SDR_fam"/>
</dbReference>
<dbReference type="OrthoDB" id="416786at2759"/>
<dbReference type="FunFam" id="3.30.30.30:FF:000002">
    <property type="entry name" value="Heat shock 70 kDa protein 4"/>
    <property type="match status" value="1"/>
</dbReference>
<evidence type="ECO:0000313" key="9">
    <source>
        <dbReference type="Proteomes" id="UP000694844"/>
    </source>
</evidence>
<dbReference type="Gene3D" id="3.30.420.40">
    <property type="match status" value="2"/>
</dbReference>
<dbReference type="InterPro" id="IPR020845">
    <property type="entry name" value="AMP-binding_CS"/>
</dbReference>
<dbReference type="KEGG" id="cvn:111123833"/>
<dbReference type="Pfam" id="PF13193">
    <property type="entry name" value="AMP-binding_C"/>
    <property type="match status" value="1"/>
</dbReference>
<sequence length="1984" mass="221571">MSVVGVDVGSLTCFIGVARTGGIETIANEYSDRCTPAYVSLNEKTRSIGVSAKNQCITNLKNTFSCFKRFIGRQFDDPLVQKELANYPKPFTVTASPSGGILLQAMYMGEVHSFTPEQLTAMLLTKIKETAENNLKTKVVDVVVSAPTFFTDVERRAMIDSCLISGLNCLKLMNDSTAVSLAYGIYKQDLPAENEKPRNVIFVDMGYCNTQVAAVAFNKGKLKMLAVESDPCLGGRDFDKVLVDYFVDDFKTRYKIDANSNLKAYMRLTQECEKLKKLMSANSTTIPLNIECFMNDKDVTGKMDRAKFEELSVNLIEKARTLFTKLKNECKDIYSVEIVGGSSRIPAVKNLVQEIFGKEPSTTLNADEAVARGCALQCAILSPTFRVRDFSIVDTQPYPITLCWQGGTESDSTLEVFPRFHQIPFSKMLTFYRKEPFQLEARYTSPEIVPHKENLLGCFNIQKVTPAANGESAKVKVKVRVNNHGIFTVMSATQTEQLEDDAKEEENMDVDTDKKADAPAPSEAQVNGETPMQTDQSGDNKAEEKSEGGENDKKEEGKDDKDAKKTVKKKVKKTDLPVEELVPQLPADEILRLVEKEGEMMMQDKLEKERCDAKNAVEEYVYEMRDKIANVLAQFIKEEDAEKFGKLLTETEDWIYDEGDDQMKQVYIDKLTELKVSKYQSKFLSRGEKPASNSTESETKMDYEDEGLLHQMFIRQAEITPDKIAIVEAGGRQITFGELHGDSDILAKTLVRLGVQPDSCVGIYLNKSIEFSVTYIAILKAGGAYLPLDVSYPSSLMESVLKDSEPVAVVSSSDLADKIEGVKNVILLDDDWQERQQTENKEFKDTKFDMTLDNLAYVVYSSGTTGRPKGIMCPHRGSVFSYHHRHVTFPYQREEREACNIFFTWEMLRPLLKGIPMYIIPNTVIYDPPLLCQFIKDHAITRMLFTPSLLEAILNSPGLQLKDMFKSFKQIWFCGEVVTTALMQRCINLLPWIQFINLYSISECHDVACEDLSQYFTDHKDALENRNFCPAGQILPGVSIIIMDEEGNPQPVGSSGEIYVGGPTLARGYLKRPEMTAARFIKRPESVPLSCGDRLYRTGDWGYMLSDGRLEICGRCDSMVKIRGYSIEVQAVEAALMELPMVNAALVLVKGAEGEDKFLVSYIVPKGQTTKKDIRSALKQRLPFYMIPSYFIFLSSIPIVQATGKLDKNALPPFEKESEEDTDAGVLPSTETEKTVAAMWTKVLKIRHVDTEESFFDLGGHSLLATELMNHIREKFDIDIAVKDLFLFPTISSISKLIDNKLNKSDDINGLPMQEVNLDNEVQVHSQVKVNIDMQLRAFWRIFNLDNKSRFRKARVLLTGATGFLGAFLLKELLLQTKCSVTCLVREVPGHSGQQRLENTLKQYGILASIATPTEEQTTLAKLFQRNVHVVQGEVALVNLGMNDDDYNYLCTDTDFIIHAAAAVNLVYPYSALHGANVRGTANVVQFACTGKIKPIHYISTDAVFPNGMQNCEEEADIADLSDQLTDGYSQSKWVAEQIISSARKRGIPAAIYRLGNMSGDRVGAHWNSQDFTLMILQACVGLGLAPIVDWEMEMTPVDFAAEFIVRMTYNLSLSLGKTFHVVNDKPLQSRWVFEWMNAHGYPIQLINFKDWKDRILQENNGIGKVHKNLQGIVESYASDSNFFSKLSSYKTENFQRALKCLQMVYPYMDSTLLSHYFQQLTRQKLITPLASKTTVEGKRLSGKVAIVTGASSGIGEAIAKGLASEGVKVALAARRIDRLESLQKQIEDDGGIAVCIKTDVTKREEVKELVRHTESVLGTVDILVNSAGVMYYTMMKNLNEDQWEKQIDLNCKGLTNCIGGVLDGMLNRKTGHIVNLSSDAGRKGFPGLAVYSGTKFYVEGLSQALRQEVCSTGIRVTCIQPGDVKTELLSHTTDSEAKAAYDGSSSCKILEPSDVANAVIYATTQPEYVGVNEILIEPREAPV</sequence>
<gene>
    <name evidence="10" type="primary">LOC111123833</name>
</gene>
<protein>
    <submittedName>
        <fullName evidence="10">Uncharacterized protein LOC111123833</fullName>
    </submittedName>
</protein>
<dbReference type="InterPro" id="IPR013120">
    <property type="entry name" value="FAR_NAD-bd"/>
</dbReference>
<dbReference type="FunFam" id="1.20.1270.10:FF:000002">
    <property type="entry name" value="Heat shock 70 kDa protein 4"/>
    <property type="match status" value="1"/>
</dbReference>
<dbReference type="FunFam" id="1.10.1200.10:FF:000005">
    <property type="entry name" value="Nonribosomal peptide synthetase 1"/>
    <property type="match status" value="1"/>
</dbReference>
<feature type="compositionally biased region" description="Acidic residues" evidence="7">
    <location>
        <begin position="497"/>
        <end position="510"/>
    </location>
</feature>
<dbReference type="InterPro" id="IPR013126">
    <property type="entry name" value="Hsp_70_fam"/>
</dbReference>
<evidence type="ECO:0000256" key="6">
    <source>
        <dbReference type="ARBA" id="ARBA00023002"/>
    </source>
</evidence>
<proteinExistence type="inferred from homology"/>
<keyword evidence="4" id="KW-0547">Nucleotide-binding</keyword>
<dbReference type="Pfam" id="PF00501">
    <property type="entry name" value="AMP-binding"/>
    <property type="match status" value="1"/>
</dbReference>
<dbReference type="Gene3D" id="3.30.30.30">
    <property type="match status" value="1"/>
</dbReference>
<dbReference type="PANTHER" id="PTHR44845">
    <property type="entry name" value="CARRIER DOMAIN-CONTAINING PROTEIN"/>
    <property type="match status" value="1"/>
</dbReference>
<dbReference type="InterPro" id="IPR036291">
    <property type="entry name" value="NAD(P)-bd_dom_sf"/>
</dbReference>
<dbReference type="SUPFAM" id="SSF56801">
    <property type="entry name" value="Acetyl-CoA synthetase-like"/>
    <property type="match status" value="1"/>
</dbReference>